<gene>
    <name evidence="2" type="ORF">PZE19_05065</name>
</gene>
<keyword evidence="3" id="KW-1185">Reference proteome</keyword>
<dbReference type="Gene3D" id="3.60.15.10">
    <property type="entry name" value="Ribonuclease Z/Hydroxyacylglutathione hydrolase-like"/>
    <property type="match status" value="1"/>
</dbReference>
<dbReference type="Proteomes" id="UP001216907">
    <property type="component" value="Unassembled WGS sequence"/>
</dbReference>
<protein>
    <submittedName>
        <fullName evidence="2">MBL fold metallo-hydrolase</fullName>
    </submittedName>
</protein>
<dbReference type="Pfam" id="PF00753">
    <property type="entry name" value="Lactamase_B"/>
    <property type="match status" value="1"/>
</dbReference>
<proteinExistence type="predicted"/>
<accession>A0ABT6F6F4</accession>
<dbReference type="InterPro" id="IPR052159">
    <property type="entry name" value="Competence_DNA_uptake"/>
</dbReference>
<dbReference type="PANTHER" id="PTHR30619">
    <property type="entry name" value="DNA INTERNALIZATION/COMPETENCE PROTEIN COMEC/REC2"/>
    <property type="match status" value="1"/>
</dbReference>
<evidence type="ECO:0000313" key="2">
    <source>
        <dbReference type="EMBL" id="MDG3003129.1"/>
    </source>
</evidence>
<sequence>MTTRRRRGDWKLGVFLIAGLTGSYLGSGRAVAQAGGAAPAAGLQIYFVDVLGGAATLVVTPERETVLIDSGWPGQADRDPERILQALKDSGSSQIDHLVTTHWHIDHFGGVAGLAKRVPIGRFWDRGLPEDGTVGQDFPDGPKPEDALGIAYRAASKGKRQALKAGDALPLRGGVSAIVLAASGKVIPAPAGSAANIECSSAPADHPTDGSDNAKSVVLKFRLGAFDFLDCGDLTWNVEKQLACPVDLVGQVDLFQVTHHGMDISNHPTLLSTIAPTVAIMDNGPRKGGSAETVRRIKALPSIRAAYQLHRNAQTGDADNTDAALIANTDPAGGRYIRVAVAPDGKTFQVRLGADGPERTFDSR</sequence>
<name>A0ABT6F6F4_9BACT</name>
<dbReference type="SMART" id="SM00849">
    <property type="entry name" value="Lactamase_B"/>
    <property type="match status" value="1"/>
</dbReference>
<dbReference type="EMBL" id="JARRAG010000001">
    <property type="protein sequence ID" value="MDG3003129.1"/>
    <property type="molecule type" value="Genomic_DNA"/>
</dbReference>
<dbReference type="SUPFAM" id="SSF56281">
    <property type="entry name" value="Metallo-hydrolase/oxidoreductase"/>
    <property type="match status" value="1"/>
</dbReference>
<feature type="domain" description="Metallo-beta-lactamase" evidence="1">
    <location>
        <begin position="52"/>
        <end position="278"/>
    </location>
</feature>
<dbReference type="PANTHER" id="PTHR30619:SF1">
    <property type="entry name" value="RECOMBINATION PROTEIN 2"/>
    <property type="match status" value="1"/>
</dbReference>
<organism evidence="2 3">
    <name type="scientific">Paludisphaera mucosa</name>
    <dbReference type="NCBI Taxonomy" id="3030827"/>
    <lineage>
        <taxon>Bacteria</taxon>
        <taxon>Pseudomonadati</taxon>
        <taxon>Planctomycetota</taxon>
        <taxon>Planctomycetia</taxon>
        <taxon>Isosphaerales</taxon>
        <taxon>Isosphaeraceae</taxon>
        <taxon>Paludisphaera</taxon>
    </lineage>
</organism>
<evidence type="ECO:0000259" key="1">
    <source>
        <dbReference type="SMART" id="SM00849"/>
    </source>
</evidence>
<dbReference type="RefSeq" id="WP_277859485.1">
    <property type="nucleotide sequence ID" value="NZ_JARRAG010000001.1"/>
</dbReference>
<reference evidence="2 3" key="1">
    <citation type="submission" date="2023-03" db="EMBL/GenBank/DDBJ databases">
        <title>Paludisphaera mucosa sp. nov. a novel planctomycete from northern fen.</title>
        <authorList>
            <person name="Ivanova A."/>
        </authorList>
    </citation>
    <scope>NUCLEOTIDE SEQUENCE [LARGE SCALE GENOMIC DNA]</scope>
    <source>
        <strain evidence="2 3">Pla2</strain>
    </source>
</reference>
<evidence type="ECO:0000313" key="3">
    <source>
        <dbReference type="Proteomes" id="UP001216907"/>
    </source>
</evidence>
<dbReference type="InterPro" id="IPR036866">
    <property type="entry name" value="RibonucZ/Hydroxyglut_hydro"/>
</dbReference>
<dbReference type="InterPro" id="IPR001279">
    <property type="entry name" value="Metallo-B-lactamas"/>
</dbReference>
<comment type="caution">
    <text evidence="2">The sequence shown here is derived from an EMBL/GenBank/DDBJ whole genome shotgun (WGS) entry which is preliminary data.</text>
</comment>